<feature type="compositionally biased region" description="Low complexity" evidence="2">
    <location>
        <begin position="357"/>
        <end position="366"/>
    </location>
</feature>
<feature type="region of interest" description="Disordered" evidence="2">
    <location>
        <begin position="53"/>
        <end position="87"/>
    </location>
</feature>
<organism evidence="3 4">
    <name type="scientific">Prorocentrum cordatum</name>
    <dbReference type="NCBI Taxonomy" id="2364126"/>
    <lineage>
        <taxon>Eukaryota</taxon>
        <taxon>Sar</taxon>
        <taxon>Alveolata</taxon>
        <taxon>Dinophyceae</taxon>
        <taxon>Prorocentrales</taxon>
        <taxon>Prorocentraceae</taxon>
        <taxon>Prorocentrum</taxon>
    </lineage>
</organism>
<feature type="coiled-coil region" evidence="1">
    <location>
        <begin position="202"/>
        <end position="229"/>
    </location>
</feature>
<keyword evidence="1" id="KW-0175">Coiled coil</keyword>
<evidence type="ECO:0000313" key="4">
    <source>
        <dbReference type="Proteomes" id="UP001189429"/>
    </source>
</evidence>
<gene>
    <name evidence="3" type="ORF">PCOR1329_LOCUS55484</name>
</gene>
<comment type="caution">
    <text evidence="3">The sequence shown here is derived from an EMBL/GenBank/DDBJ whole genome shotgun (WGS) entry which is preliminary data.</text>
</comment>
<evidence type="ECO:0000256" key="2">
    <source>
        <dbReference type="SAM" id="MobiDB-lite"/>
    </source>
</evidence>
<evidence type="ECO:0008006" key="5">
    <source>
        <dbReference type="Google" id="ProtNLM"/>
    </source>
</evidence>
<protein>
    <recommendedName>
        <fullName evidence="5">RanBP2-type domain-containing protein</fullName>
    </recommendedName>
</protein>
<reference evidence="3" key="1">
    <citation type="submission" date="2023-10" db="EMBL/GenBank/DDBJ databases">
        <authorList>
            <person name="Chen Y."/>
            <person name="Shah S."/>
            <person name="Dougan E. K."/>
            <person name="Thang M."/>
            <person name="Chan C."/>
        </authorList>
    </citation>
    <scope>NUCLEOTIDE SEQUENCE [LARGE SCALE GENOMIC DNA]</scope>
</reference>
<dbReference type="Proteomes" id="UP001189429">
    <property type="component" value="Unassembled WGS sequence"/>
</dbReference>
<feature type="compositionally biased region" description="Low complexity" evidence="2">
    <location>
        <begin position="12"/>
        <end position="22"/>
    </location>
</feature>
<sequence length="446" mass="47495">MGAGDSGKGGRSSRPPSRAPSRPRSEGGEFWRCSQADCRCAKNQAHWRWCKHCGKERNGGESKPPWARDTPRGGAGRPAGAAGSSVPDLGVDAMQALVVFAEQKGDKQMAEKYREAIRIKSQPEAPTALSKDELRSMVTMAERSGDKATAAKYKQLLEQADKGSEDKKPAQLRANKAHARVRKTKGKLEAENAVLANLLGQVETQKALVSELVSELDSAESEYRVAVAEVAAGVSGQAPAKVEPIKLSLAKLMDGELDDIDLEDDGLFGYTEFEELGSAALEEAKSRKKQMLESFKQMAGAFFGEVRQKGQALQAEHKVMQERLAAKKRRTAEGDAADSDGDGITGAQAPEAPPEQPEVAEPAGPARAEGDSEKLKANARAAVAAATEVASGGKAEATKHCGSFGYSVECCAWVSVHFEFGYDVWDLGVGFGGFGSASVAGMRFVY</sequence>
<feature type="compositionally biased region" description="Gly residues" evidence="2">
    <location>
        <begin position="1"/>
        <end position="10"/>
    </location>
</feature>
<proteinExistence type="predicted"/>
<evidence type="ECO:0000313" key="3">
    <source>
        <dbReference type="EMBL" id="CAK0868982.1"/>
    </source>
</evidence>
<dbReference type="EMBL" id="CAUYUJ010016804">
    <property type="protein sequence ID" value="CAK0868982.1"/>
    <property type="molecule type" value="Genomic_DNA"/>
</dbReference>
<evidence type="ECO:0000256" key="1">
    <source>
        <dbReference type="SAM" id="Coils"/>
    </source>
</evidence>
<feature type="region of interest" description="Disordered" evidence="2">
    <location>
        <begin position="1"/>
        <end position="29"/>
    </location>
</feature>
<keyword evidence="4" id="KW-1185">Reference proteome</keyword>
<feature type="region of interest" description="Disordered" evidence="2">
    <location>
        <begin position="327"/>
        <end position="375"/>
    </location>
</feature>
<name>A0ABN9VBW4_9DINO</name>
<accession>A0ABN9VBW4</accession>